<dbReference type="PRINTS" id="PR00723">
    <property type="entry name" value="SUBTILISIN"/>
</dbReference>
<evidence type="ECO:0000256" key="6">
    <source>
        <dbReference type="ARBA" id="ARBA00022825"/>
    </source>
</evidence>
<dbReference type="EMBL" id="JBHTCP010000049">
    <property type="protein sequence ID" value="MFC7373072.1"/>
    <property type="molecule type" value="Genomic_DNA"/>
</dbReference>
<evidence type="ECO:0000256" key="5">
    <source>
        <dbReference type="ARBA" id="ARBA00022801"/>
    </source>
</evidence>
<comment type="similarity">
    <text evidence="2 7 8">Belongs to the peptidase S8 family.</text>
</comment>
<dbReference type="InterPro" id="IPR000209">
    <property type="entry name" value="Peptidase_S8/S53_dom"/>
</dbReference>
<dbReference type="InterPro" id="IPR023828">
    <property type="entry name" value="Peptidase_S8_Ser-AS"/>
</dbReference>
<evidence type="ECO:0000313" key="12">
    <source>
        <dbReference type="EMBL" id="MFC7373072.1"/>
    </source>
</evidence>
<reference evidence="13" key="1">
    <citation type="journal article" date="2019" name="Int. J. Syst. Evol. Microbiol.">
        <title>The Global Catalogue of Microorganisms (GCM) 10K type strain sequencing project: providing services to taxonomists for standard genome sequencing and annotation.</title>
        <authorList>
            <consortium name="The Broad Institute Genomics Platform"/>
            <consortium name="The Broad Institute Genome Sequencing Center for Infectious Disease"/>
            <person name="Wu L."/>
            <person name="Ma J."/>
        </authorList>
    </citation>
    <scope>NUCLEOTIDE SEQUENCE [LARGE SCALE GENOMIC DNA]</scope>
    <source>
        <strain evidence="13">NBRC 106396</strain>
    </source>
</reference>
<gene>
    <name evidence="12" type="ORF">ACFQPF_15635</name>
</gene>
<feature type="domain" description="Bacterial Ig" evidence="11">
    <location>
        <begin position="539"/>
        <end position="616"/>
    </location>
</feature>
<proteinExistence type="inferred from homology"/>
<keyword evidence="6 7" id="KW-0720">Serine protease</keyword>
<evidence type="ECO:0000259" key="11">
    <source>
        <dbReference type="Pfam" id="PF17936"/>
    </source>
</evidence>
<dbReference type="InterPro" id="IPR023827">
    <property type="entry name" value="Peptidase_S8_Asp-AS"/>
</dbReference>
<accession>A0ABW2NUQ2</accession>
<evidence type="ECO:0000256" key="1">
    <source>
        <dbReference type="ARBA" id="ARBA00004613"/>
    </source>
</evidence>
<feature type="domain" description="Peptidase S8/S53" evidence="10">
    <location>
        <begin position="159"/>
        <end position="402"/>
    </location>
</feature>
<keyword evidence="5 7" id="KW-0378">Hydrolase</keyword>
<comment type="caution">
    <text evidence="12">The sequence shown here is derived from an EMBL/GenBank/DDBJ whole genome shotgun (WGS) entry which is preliminary data.</text>
</comment>
<keyword evidence="3" id="KW-0964">Secreted</keyword>
<sequence length="618" mass="67465">MKKRLTLASLSAALFLQCPAFGYADENADRRAESFKHKMEEQASDSYLLSRSNMKDINDRRALLKWRDGRLKTLPAVSIKLVETPAILMEQGMQIVQIPEDQDYDSTLKKIRNSSAVESIEPDYKKQALSRPNDKYYSRQWYLQKTNVPLAWNEVKAKKKVTVAVLDSGVDYNHPDLKGNILPGYDTVHEDANPMDDQGHGTLVAGIIAARLNNSLGVSGINPYAKILPVKVSDKYGRASHTDIIEGMYYAISQKADIINMSLGGVKRSDLYYRAVRDAYRSGILVVAAAGNEDSDVLYPAAYPETLSVGATDKNDFVTDFSNYGPMLDITAPGESINSTSLGGYEYADGTSFATPIVSGMASLLLAQQPELSPALLEYKLEKGAAKRSVYSELWNSFSGYGRADALKPFTVLPPNLAGDAGGVRTKAKPISLNKPMTDKYHLPGDSDWFKLTVSRSMSVKIELSSVAGMDGAVWVDKYAYRQANQVKMQDKAGISQKENLVHQLNPGIYYVNVYESNYHWNDVTPYTLKITELDTTVPPAPKVNAVDSSSTAVTGTAEKKAIVAVKRGGTTIGWTRAGSDGAFSVTIPKQIGGTVLFVTAKDGAGNVSKAARVVVEK</sequence>
<keyword evidence="9" id="KW-0732">Signal</keyword>
<dbReference type="InterPro" id="IPR041498">
    <property type="entry name" value="Big_6"/>
</dbReference>
<dbReference type="PANTHER" id="PTHR43806">
    <property type="entry name" value="PEPTIDASE S8"/>
    <property type="match status" value="1"/>
</dbReference>
<dbReference type="InterPro" id="IPR036852">
    <property type="entry name" value="Peptidase_S8/S53_dom_sf"/>
</dbReference>
<feature type="chain" id="PRO_5045850591" evidence="9">
    <location>
        <begin position="25"/>
        <end position="618"/>
    </location>
</feature>
<dbReference type="Gene3D" id="2.60.40.10">
    <property type="entry name" value="Immunoglobulins"/>
    <property type="match status" value="1"/>
</dbReference>
<evidence type="ECO:0000259" key="10">
    <source>
        <dbReference type="Pfam" id="PF00082"/>
    </source>
</evidence>
<evidence type="ECO:0000256" key="8">
    <source>
        <dbReference type="RuleBase" id="RU003355"/>
    </source>
</evidence>
<dbReference type="PROSITE" id="PS00138">
    <property type="entry name" value="SUBTILASE_SER"/>
    <property type="match status" value="1"/>
</dbReference>
<dbReference type="InterPro" id="IPR022398">
    <property type="entry name" value="Peptidase_S8_His-AS"/>
</dbReference>
<evidence type="ECO:0000256" key="9">
    <source>
        <dbReference type="SAM" id="SignalP"/>
    </source>
</evidence>
<dbReference type="InterPro" id="IPR050131">
    <property type="entry name" value="Peptidase_S8_subtilisin-like"/>
</dbReference>
<name>A0ABW2NUQ2_9BACL</name>
<dbReference type="Gene3D" id="2.60.120.380">
    <property type="match status" value="1"/>
</dbReference>
<comment type="subcellular location">
    <subcellularLocation>
        <location evidence="1">Secreted</location>
    </subcellularLocation>
</comment>
<organism evidence="12 13">
    <name type="scientific">Fictibacillus iocasae</name>
    <dbReference type="NCBI Taxonomy" id="2715437"/>
    <lineage>
        <taxon>Bacteria</taxon>
        <taxon>Bacillati</taxon>
        <taxon>Bacillota</taxon>
        <taxon>Bacilli</taxon>
        <taxon>Bacillales</taxon>
        <taxon>Fictibacillaceae</taxon>
        <taxon>Fictibacillus</taxon>
    </lineage>
</organism>
<dbReference type="PROSITE" id="PS51892">
    <property type="entry name" value="SUBTILASE"/>
    <property type="match status" value="1"/>
</dbReference>
<feature type="active site" description="Charge relay system" evidence="7">
    <location>
        <position position="167"/>
    </location>
</feature>
<evidence type="ECO:0000256" key="4">
    <source>
        <dbReference type="ARBA" id="ARBA00022670"/>
    </source>
</evidence>
<evidence type="ECO:0000256" key="2">
    <source>
        <dbReference type="ARBA" id="ARBA00011073"/>
    </source>
</evidence>
<feature type="signal peptide" evidence="9">
    <location>
        <begin position="1"/>
        <end position="24"/>
    </location>
</feature>
<keyword evidence="4 7" id="KW-0645">Protease</keyword>
<feature type="active site" description="Charge relay system" evidence="7">
    <location>
        <position position="200"/>
    </location>
</feature>
<dbReference type="InterPro" id="IPR013783">
    <property type="entry name" value="Ig-like_fold"/>
</dbReference>
<evidence type="ECO:0000256" key="7">
    <source>
        <dbReference type="PROSITE-ProRule" id="PRU01240"/>
    </source>
</evidence>
<evidence type="ECO:0000313" key="13">
    <source>
        <dbReference type="Proteomes" id="UP001596549"/>
    </source>
</evidence>
<dbReference type="RefSeq" id="WP_379750640.1">
    <property type="nucleotide sequence ID" value="NZ_JBHTCP010000049.1"/>
</dbReference>
<dbReference type="SUPFAM" id="SSF52743">
    <property type="entry name" value="Subtilisin-like"/>
    <property type="match status" value="1"/>
</dbReference>
<keyword evidence="13" id="KW-1185">Reference proteome</keyword>
<protein>
    <submittedName>
        <fullName evidence="12">S8 family serine peptidase</fullName>
    </submittedName>
</protein>
<dbReference type="InterPro" id="IPR034084">
    <property type="entry name" value="Thermitase-like_dom"/>
</dbReference>
<dbReference type="PROSITE" id="PS00136">
    <property type="entry name" value="SUBTILASE_ASP"/>
    <property type="match status" value="1"/>
</dbReference>
<dbReference type="CDD" id="cd07484">
    <property type="entry name" value="Peptidases_S8_Thermitase_like"/>
    <property type="match status" value="1"/>
</dbReference>
<dbReference type="SUPFAM" id="SSF89260">
    <property type="entry name" value="Collagen-binding domain"/>
    <property type="match status" value="1"/>
</dbReference>
<dbReference type="Pfam" id="PF17936">
    <property type="entry name" value="Big_6"/>
    <property type="match status" value="1"/>
</dbReference>
<evidence type="ECO:0000256" key="3">
    <source>
        <dbReference type="ARBA" id="ARBA00022525"/>
    </source>
</evidence>
<feature type="active site" description="Charge relay system" evidence="7">
    <location>
        <position position="352"/>
    </location>
</feature>
<dbReference type="PANTHER" id="PTHR43806:SF11">
    <property type="entry name" value="CEREVISIN-RELATED"/>
    <property type="match status" value="1"/>
</dbReference>
<dbReference type="Proteomes" id="UP001596549">
    <property type="component" value="Unassembled WGS sequence"/>
</dbReference>
<dbReference type="InterPro" id="IPR015500">
    <property type="entry name" value="Peptidase_S8_subtilisin-rel"/>
</dbReference>
<dbReference type="Gene3D" id="3.40.50.200">
    <property type="entry name" value="Peptidase S8/S53 domain"/>
    <property type="match status" value="1"/>
</dbReference>
<dbReference type="Pfam" id="PF00082">
    <property type="entry name" value="Peptidase_S8"/>
    <property type="match status" value="1"/>
</dbReference>
<dbReference type="PROSITE" id="PS00137">
    <property type="entry name" value="SUBTILASE_HIS"/>
    <property type="match status" value="1"/>
</dbReference>